<evidence type="ECO:0008006" key="4">
    <source>
        <dbReference type="Google" id="ProtNLM"/>
    </source>
</evidence>
<dbReference type="RefSeq" id="WP_014373222.1">
    <property type="nucleotide sequence ID" value="NC_016940.1"/>
</dbReference>
<name>H6L673_SAPGL</name>
<dbReference type="Proteomes" id="UP000007519">
    <property type="component" value="Chromosome"/>
</dbReference>
<proteinExistence type="predicted"/>
<protein>
    <recommendedName>
        <fullName evidence="4">Lipoprotein</fullName>
    </recommendedName>
</protein>
<reference evidence="2 3" key="1">
    <citation type="journal article" date="2012" name="Stand. Genomic Sci.">
        <title>Complete genome sequencing and analysis of Saprospira grandis str. Lewin, a predatory marine bacterium.</title>
        <authorList>
            <person name="Saw J.H."/>
            <person name="Yuryev A."/>
            <person name="Kanbe M."/>
            <person name="Hou S."/>
            <person name="Young A.G."/>
            <person name="Aizawa S."/>
            <person name="Alam M."/>
        </authorList>
    </citation>
    <scope>NUCLEOTIDE SEQUENCE [LARGE SCALE GENOMIC DNA]</scope>
    <source>
        <strain evidence="2 3">Lewin</strain>
    </source>
</reference>
<feature type="chain" id="PRO_5003604001" description="Lipoprotein" evidence="1">
    <location>
        <begin position="21"/>
        <end position="161"/>
    </location>
</feature>
<keyword evidence="1" id="KW-0732">Signal</keyword>
<gene>
    <name evidence="2" type="ordered locus">SGRA_0235</name>
</gene>
<dbReference type="AlphaFoldDB" id="H6L673"/>
<dbReference type="EMBL" id="CP002831">
    <property type="protein sequence ID" value="AFC22974.1"/>
    <property type="molecule type" value="Genomic_DNA"/>
</dbReference>
<evidence type="ECO:0000313" key="2">
    <source>
        <dbReference type="EMBL" id="AFC22974.1"/>
    </source>
</evidence>
<dbReference type="KEGG" id="sgn:SGRA_0235"/>
<evidence type="ECO:0000256" key="1">
    <source>
        <dbReference type="SAM" id="SignalP"/>
    </source>
</evidence>
<dbReference type="HOGENOM" id="CLU_1568564_0_0_10"/>
<dbReference type="OrthoDB" id="980982at2"/>
<keyword evidence="3" id="KW-1185">Reference proteome</keyword>
<feature type="signal peptide" evidence="1">
    <location>
        <begin position="1"/>
        <end position="20"/>
    </location>
</feature>
<sequence length="161" mass="18091">MNKSVFALFSLGLLLSLFWACEPAPIFPEEPQISWNRFSVDTLQQFTGQMKLIVNFTDGDGDIGKSGNDTTYNMIIIDNRTQDSIYYVMPYVPQQGVANGISGEVEVDISTVCCMVPGFPVLCSNIPNVYDSLSYTIMIRDRAGNWSNEIESEPLYIRCFE</sequence>
<evidence type="ECO:0000313" key="3">
    <source>
        <dbReference type="Proteomes" id="UP000007519"/>
    </source>
</evidence>
<dbReference type="STRING" id="984262.SGRA_0235"/>
<accession>H6L673</accession>
<organism evidence="2 3">
    <name type="scientific">Saprospira grandis (strain Lewin)</name>
    <dbReference type="NCBI Taxonomy" id="984262"/>
    <lineage>
        <taxon>Bacteria</taxon>
        <taxon>Pseudomonadati</taxon>
        <taxon>Bacteroidota</taxon>
        <taxon>Saprospiria</taxon>
        <taxon>Saprospirales</taxon>
        <taxon>Saprospiraceae</taxon>
        <taxon>Saprospira</taxon>
    </lineage>
</organism>